<evidence type="ECO:0000313" key="2">
    <source>
        <dbReference type="EMBL" id="GFJ95287.1"/>
    </source>
</evidence>
<dbReference type="Proteomes" id="UP000482960">
    <property type="component" value="Unassembled WGS sequence"/>
</dbReference>
<feature type="transmembrane region" description="Helical" evidence="1">
    <location>
        <begin position="37"/>
        <end position="58"/>
    </location>
</feature>
<reference evidence="2 3" key="1">
    <citation type="submission" date="2020-03" db="EMBL/GenBank/DDBJ databases">
        <title>Whole genome shotgun sequence of Phytohabitans rumicis NBRC 108638.</title>
        <authorList>
            <person name="Komaki H."/>
            <person name="Tamura T."/>
        </authorList>
    </citation>
    <scope>NUCLEOTIDE SEQUENCE [LARGE SCALE GENOMIC DNA]</scope>
    <source>
        <strain evidence="2 3">NBRC 108638</strain>
    </source>
</reference>
<dbReference type="NCBIfam" id="NF033634">
    <property type="entry name" value="SLATT_1"/>
    <property type="match status" value="1"/>
</dbReference>
<keyword evidence="3" id="KW-1185">Reference proteome</keyword>
<dbReference type="AlphaFoldDB" id="A0A6V8LMG0"/>
<feature type="transmembrane region" description="Helical" evidence="1">
    <location>
        <begin position="64"/>
        <end position="83"/>
    </location>
</feature>
<protein>
    <recommendedName>
        <fullName evidence="4">DUF4231 domain-containing protein</fullName>
    </recommendedName>
</protein>
<evidence type="ECO:0000313" key="3">
    <source>
        <dbReference type="Proteomes" id="UP000482960"/>
    </source>
</evidence>
<comment type="caution">
    <text evidence="2">The sequence shown here is derived from an EMBL/GenBank/DDBJ whole genome shotgun (WGS) entry which is preliminary data.</text>
</comment>
<proteinExistence type="predicted"/>
<organism evidence="2 3">
    <name type="scientific">Phytohabitans rumicis</name>
    <dbReference type="NCBI Taxonomy" id="1076125"/>
    <lineage>
        <taxon>Bacteria</taxon>
        <taxon>Bacillati</taxon>
        <taxon>Actinomycetota</taxon>
        <taxon>Actinomycetes</taxon>
        <taxon>Micromonosporales</taxon>
        <taxon>Micromonosporaceae</taxon>
    </lineage>
</organism>
<keyword evidence="1" id="KW-1133">Transmembrane helix</keyword>
<evidence type="ECO:0008006" key="4">
    <source>
        <dbReference type="Google" id="ProtNLM"/>
    </source>
</evidence>
<sequence>MPGGDLADFPDVGQSPAELLLVKRFRWYSRQATKTRLGYLAFGLAQLSAALVIAASVAFSAPRWFAPVLGAGIAFLEGARGLLRIQDNYPAYRAAAEELRNEGWLFAQRAGPYADANSPEVLLAERVVEISTRENTAWASAIRRGDTAGNPA</sequence>
<accession>A0A6V8LMG0</accession>
<dbReference type="Pfam" id="PF14015">
    <property type="entry name" value="DUF4231"/>
    <property type="match status" value="1"/>
</dbReference>
<dbReference type="RefSeq" id="WP_173082820.1">
    <property type="nucleotide sequence ID" value="NZ_BAABJB010000012.1"/>
</dbReference>
<evidence type="ECO:0000256" key="1">
    <source>
        <dbReference type="SAM" id="Phobius"/>
    </source>
</evidence>
<keyword evidence="1" id="KW-0472">Membrane</keyword>
<name>A0A6V8LMG0_9ACTN</name>
<reference evidence="2 3" key="2">
    <citation type="submission" date="2020-03" db="EMBL/GenBank/DDBJ databases">
        <authorList>
            <person name="Ichikawa N."/>
            <person name="Kimura A."/>
            <person name="Kitahashi Y."/>
            <person name="Uohara A."/>
        </authorList>
    </citation>
    <scope>NUCLEOTIDE SEQUENCE [LARGE SCALE GENOMIC DNA]</scope>
    <source>
        <strain evidence="2 3">NBRC 108638</strain>
    </source>
</reference>
<dbReference type="EMBL" id="BLPG01000001">
    <property type="protein sequence ID" value="GFJ95287.1"/>
    <property type="molecule type" value="Genomic_DNA"/>
</dbReference>
<keyword evidence="1" id="KW-0812">Transmembrane</keyword>
<gene>
    <name evidence="2" type="ORF">Prum_089290</name>
</gene>
<dbReference type="InterPro" id="IPR025325">
    <property type="entry name" value="DUF4231"/>
</dbReference>